<name>A0A0C2CV01_9BACT</name>
<dbReference type="EMBL" id="JMCC02000098">
    <property type="protein sequence ID" value="KIG13415.1"/>
    <property type="molecule type" value="Genomic_DNA"/>
</dbReference>
<dbReference type="SUPFAM" id="SSF51735">
    <property type="entry name" value="NAD(P)-binding Rossmann-fold domains"/>
    <property type="match status" value="1"/>
</dbReference>
<dbReference type="InterPro" id="IPR002347">
    <property type="entry name" value="SDR_fam"/>
</dbReference>
<dbReference type="GO" id="GO:0016491">
    <property type="term" value="F:oxidoreductase activity"/>
    <property type="evidence" value="ECO:0007669"/>
    <property type="project" value="UniProtKB-KW"/>
</dbReference>
<dbReference type="PANTHER" id="PTHR42879">
    <property type="entry name" value="3-OXOACYL-(ACYL-CARRIER-PROTEIN) REDUCTASE"/>
    <property type="match status" value="1"/>
</dbReference>
<dbReference type="FunFam" id="3.40.50.720:FF:000173">
    <property type="entry name" value="3-oxoacyl-[acyl-carrier protein] reductase"/>
    <property type="match status" value="1"/>
</dbReference>
<dbReference type="SMART" id="SM00822">
    <property type="entry name" value="PKS_KR"/>
    <property type="match status" value="1"/>
</dbReference>
<accession>A0A0C2CV01</accession>
<dbReference type="InterPro" id="IPR050259">
    <property type="entry name" value="SDR"/>
</dbReference>
<dbReference type="PANTHER" id="PTHR42879:SF2">
    <property type="entry name" value="3-OXOACYL-[ACYL-CARRIER-PROTEIN] REDUCTASE FABG"/>
    <property type="match status" value="1"/>
</dbReference>
<dbReference type="Pfam" id="PF00106">
    <property type="entry name" value="adh_short"/>
    <property type="match status" value="1"/>
</dbReference>
<dbReference type="PRINTS" id="PR00081">
    <property type="entry name" value="GDHRDH"/>
</dbReference>
<evidence type="ECO:0000313" key="6">
    <source>
        <dbReference type="Proteomes" id="UP000031599"/>
    </source>
</evidence>
<dbReference type="PROSITE" id="PS00061">
    <property type="entry name" value="ADH_SHORT"/>
    <property type="match status" value="1"/>
</dbReference>
<reference evidence="5 6" key="1">
    <citation type="submission" date="2014-12" db="EMBL/GenBank/DDBJ databases">
        <title>Genome assembly of Enhygromyxa salina DSM 15201.</title>
        <authorList>
            <person name="Sharma G."/>
            <person name="Subramanian S."/>
        </authorList>
    </citation>
    <scope>NUCLEOTIDE SEQUENCE [LARGE SCALE GENOMIC DNA]</scope>
    <source>
        <strain evidence="5 6">DSM 15201</strain>
    </source>
</reference>
<evidence type="ECO:0000256" key="2">
    <source>
        <dbReference type="ARBA" id="ARBA00023002"/>
    </source>
</evidence>
<dbReference type="InterPro" id="IPR020904">
    <property type="entry name" value="Sc_DH/Rdtase_CS"/>
</dbReference>
<gene>
    <name evidence="5" type="ORF">DB30_08091</name>
</gene>
<dbReference type="InterPro" id="IPR036291">
    <property type="entry name" value="NAD(P)-bd_dom_sf"/>
</dbReference>
<evidence type="ECO:0000256" key="1">
    <source>
        <dbReference type="ARBA" id="ARBA00006484"/>
    </source>
</evidence>
<organism evidence="5 6">
    <name type="scientific">Enhygromyxa salina</name>
    <dbReference type="NCBI Taxonomy" id="215803"/>
    <lineage>
        <taxon>Bacteria</taxon>
        <taxon>Pseudomonadati</taxon>
        <taxon>Myxococcota</taxon>
        <taxon>Polyangia</taxon>
        <taxon>Nannocystales</taxon>
        <taxon>Nannocystaceae</taxon>
        <taxon>Enhygromyxa</taxon>
    </lineage>
</organism>
<dbReference type="PRINTS" id="PR00080">
    <property type="entry name" value="SDRFAMILY"/>
</dbReference>
<dbReference type="GO" id="GO:0032787">
    <property type="term" value="P:monocarboxylic acid metabolic process"/>
    <property type="evidence" value="ECO:0007669"/>
    <property type="project" value="UniProtKB-ARBA"/>
</dbReference>
<comment type="similarity">
    <text evidence="1 3">Belongs to the short-chain dehydrogenases/reductases (SDR) family.</text>
</comment>
<dbReference type="AlphaFoldDB" id="A0A0C2CV01"/>
<evidence type="ECO:0000259" key="4">
    <source>
        <dbReference type="SMART" id="SM00822"/>
    </source>
</evidence>
<dbReference type="InterPro" id="IPR057326">
    <property type="entry name" value="KR_dom"/>
</dbReference>
<proteinExistence type="inferred from homology"/>
<evidence type="ECO:0000256" key="3">
    <source>
        <dbReference type="RuleBase" id="RU000363"/>
    </source>
</evidence>
<protein>
    <submittedName>
        <fullName evidence="5">3-oxoacyl-[acyl-carrier protein] reductase</fullName>
    </submittedName>
</protein>
<dbReference type="Proteomes" id="UP000031599">
    <property type="component" value="Unassembled WGS sequence"/>
</dbReference>
<sequence>MKGSSGGNNMLDLTGQVALVSGGSRGIGAAICRVLAARGAKLAVNYRSSEAAAMKVCSDIKADGGVAHPFVGDVGDPAQVAQLVAAVTNTWGPVNILVHNAGLQHSAMAHRMSDEQWRASLAVNLDAAFYLARAVLPAMRAAEAGVVVFIASASGSIAQAGAAGYVAAKHGLIGLTKALALESAAKGIRVNAVSPGLTDTDMVADLSPDQRAGLLRMIPLRRIASPEEVAATVDWVVRGATYTTGNVFHVGGGVAMG</sequence>
<comment type="caution">
    <text evidence="5">The sequence shown here is derived from an EMBL/GenBank/DDBJ whole genome shotgun (WGS) entry which is preliminary data.</text>
</comment>
<dbReference type="Gene3D" id="3.40.50.720">
    <property type="entry name" value="NAD(P)-binding Rossmann-like Domain"/>
    <property type="match status" value="1"/>
</dbReference>
<feature type="domain" description="Ketoreductase" evidence="4">
    <location>
        <begin position="16"/>
        <end position="196"/>
    </location>
</feature>
<keyword evidence="2" id="KW-0560">Oxidoreductase</keyword>
<evidence type="ECO:0000313" key="5">
    <source>
        <dbReference type="EMBL" id="KIG13415.1"/>
    </source>
</evidence>